<organism evidence="2 3">
    <name type="scientific">Thioploca ingrica</name>
    <dbReference type="NCBI Taxonomy" id="40754"/>
    <lineage>
        <taxon>Bacteria</taxon>
        <taxon>Pseudomonadati</taxon>
        <taxon>Pseudomonadota</taxon>
        <taxon>Gammaproteobacteria</taxon>
        <taxon>Thiotrichales</taxon>
        <taxon>Thiotrichaceae</taxon>
        <taxon>Thioploca</taxon>
    </lineage>
</organism>
<dbReference type="InterPro" id="IPR011050">
    <property type="entry name" value="Pectin_lyase_fold/virulence"/>
</dbReference>
<protein>
    <recommendedName>
        <fullName evidence="4">Polymorphic outer membrane protein</fullName>
    </recommendedName>
</protein>
<dbReference type="SUPFAM" id="SSF51126">
    <property type="entry name" value="Pectin lyase-like"/>
    <property type="match status" value="1"/>
</dbReference>
<dbReference type="AlphaFoldDB" id="A0A090BVE3"/>
<feature type="signal peptide" evidence="1">
    <location>
        <begin position="1"/>
        <end position="25"/>
    </location>
</feature>
<evidence type="ECO:0000313" key="3">
    <source>
        <dbReference type="Proteomes" id="UP000031623"/>
    </source>
</evidence>
<name>A0A090BVE3_9GAMM</name>
<proteinExistence type="predicted"/>
<evidence type="ECO:0008006" key="4">
    <source>
        <dbReference type="Google" id="ProtNLM"/>
    </source>
</evidence>
<dbReference type="EMBL" id="AP014633">
    <property type="protein sequence ID" value="BAP56706.1"/>
    <property type="molecule type" value="Genomic_DNA"/>
</dbReference>
<reference evidence="2" key="1">
    <citation type="journal article" date="2014" name="ISME J.">
        <title>Ecophysiology of Thioploca ingrica as revealed by the complete genome sequence supplemented with proteomic evidence.</title>
        <authorList>
            <person name="Kojima H."/>
            <person name="Ogura Y."/>
            <person name="Yamamoto N."/>
            <person name="Togashi T."/>
            <person name="Mori H."/>
            <person name="Watanabe T."/>
            <person name="Nemoto F."/>
            <person name="Kurokawa K."/>
            <person name="Hayashi T."/>
            <person name="Fukui M."/>
        </authorList>
    </citation>
    <scope>NUCLEOTIDE SEQUENCE [LARGE SCALE GENOMIC DNA]</scope>
</reference>
<dbReference type="STRING" id="40754.THII_2409"/>
<dbReference type="KEGG" id="tig:THII_2409"/>
<accession>A0A090BVE3</accession>
<dbReference type="InterPro" id="IPR059226">
    <property type="entry name" value="Choice_anch_Q_dom"/>
</dbReference>
<evidence type="ECO:0000256" key="1">
    <source>
        <dbReference type="SAM" id="SignalP"/>
    </source>
</evidence>
<sequence length="568" mass="59901">MKPITNRKKLLSLLISQALVAPAQATVIDVNCGNVTDLINAINTANSNSDADEINLNVDNQANCVYPLTAVNNNRDGANGLPSIYSKLTINGHRSAIRRQEGSERFRILRVASTGNLTLKQLSVENGLNGLNGEGIWHGGGIFNRGELTLKQSKISGNKADWFGGGIFNLGKLTLNRSRIDGNTAGEGGGIFNTIATTCFSTTATLTNSTVSGNTASDGGGIFNECSIVMLTNSTVAGNTASFGGGILNYWYSTTTLTNSTVAGNTARFSAGGIFNHRSTVTLTNSTVVENTVINWNGSNWSSGGIYNDYQSITTLKNTILAGNMITTSNSDCFNDVSGIINTNHYNLFGGDGTECNAGATDLTLTGLGKTITDVLNPTLANNGGPTQTLALVANSPAIDAADDVICPATDQRGVSRPQGAKCDIGAFEYQKPGLIELGDFQAIATPQGIYLKWITTSASDNAGFRLWRANLDQYGEYTNITALDNPQAQTLTATPLEAVTDWNHLIAAGSSAECYSYLDASAAPAGTTYFYLLEDVNMGGYRTFHWGNIVSATVGQNSGGNPQCEDE</sequence>
<dbReference type="Proteomes" id="UP000031623">
    <property type="component" value="Chromosome"/>
</dbReference>
<dbReference type="NCBIfam" id="NF041518">
    <property type="entry name" value="choice_anch_Q"/>
    <property type="match status" value="1"/>
</dbReference>
<dbReference type="HOGENOM" id="CLU_479753_0_0_6"/>
<keyword evidence="1" id="KW-0732">Signal</keyword>
<dbReference type="OrthoDB" id="5943827at2"/>
<gene>
    <name evidence="2" type="ORF">THII_2409</name>
</gene>
<dbReference type="PANTHER" id="PTHR11319:SF35">
    <property type="entry name" value="OUTER MEMBRANE PROTEIN PMPC-RELATED"/>
    <property type="match status" value="1"/>
</dbReference>
<feature type="chain" id="PRO_5001853315" description="Polymorphic outer membrane protein" evidence="1">
    <location>
        <begin position="26"/>
        <end position="568"/>
    </location>
</feature>
<dbReference type="PANTHER" id="PTHR11319">
    <property type="entry name" value="G PROTEIN-COUPLED RECEPTOR-RELATED"/>
    <property type="match status" value="1"/>
</dbReference>
<keyword evidence="3" id="KW-1185">Reference proteome</keyword>
<evidence type="ECO:0000313" key="2">
    <source>
        <dbReference type="EMBL" id="BAP56706.1"/>
    </source>
</evidence>